<keyword evidence="3" id="KW-0378">Hydrolase</keyword>
<dbReference type="InterPro" id="IPR012338">
    <property type="entry name" value="Beta-lactam/transpept-like"/>
</dbReference>
<dbReference type="PANTHER" id="PTHR46825:SF9">
    <property type="entry name" value="BETA-LACTAMASE-RELATED DOMAIN-CONTAINING PROTEIN"/>
    <property type="match status" value="1"/>
</dbReference>
<dbReference type="GO" id="GO:0016787">
    <property type="term" value="F:hydrolase activity"/>
    <property type="evidence" value="ECO:0007669"/>
    <property type="project" value="UniProtKB-KW"/>
</dbReference>
<dbReference type="AlphaFoldDB" id="A0A2S7IF52"/>
<evidence type="ECO:0000313" key="4">
    <source>
        <dbReference type="Proteomes" id="UP000239590"/>
    </source>
</evidence>
<feature type="domain" description="Beta-lactamase-related" evidence="2">
    <location>
        <begin position="43"/>
        <end position="317"/>
    </location>
</feature>
<comment type="caution">
    <text evidence="3">The sequence shown here is derived from an EMBL/GenBank/DDBJ whole genome shotgun (WGS) entry which is preliminary data.</text>
</comment>
<proteinExistence type="predicted"/>
<dbReference type="Pfam" id="PF00144">
    <property type="entry name" value="Beta-lactamase"/>
    <property type="match status" value="1"/>
</dbReference>
<sequence length="319" mass="35641">MPFPRWICTFLFLFLSIHSYAQRTFDNNLSLEIDSLFSQRLPAVAPGGVLLIARQGNILYHKAFGNADLEKNTPMQPDMIFRIGSITKQFTAVAILQLAEAGKLSLQDSIQTYLKNFPSKGHTLTIEHLLTHTSGIKNYFEIDNPTQQRPTYTPAQGVDYFKDEPLSFAPGSQFEYSNSNYYLLGYLIEVITGQPYEQYLHEHVLAKANLTHTSYYNAESPVSPMPAAYAKVDRKLGKASLQEIYTLYAAGGLLSSATDLLTWHQALLAGKLISDSLLKKAWTSFKLTNGTDAPYGYGWYNKKLDGQPTIEHAGSTDGF</sequence>
<organism evidence="3 4">
    <name type="scientific">Siphonobacter curvatus</name>
    <dbReference type="NCBI Taxonomy" id="2094562"/>
    <lineage>
        <taxon>Bacteria</taxon>
        <taxon>Pseudomonadati</taxon>
        <taxon>Bacteroidota</taxon>
        <taxon>Cytophagia</taxon>
        <taxon>Cytophagales</taxon>
        <taxon>Cytophagaceae</taxon>
        <taxon>Siphonobacter</taxon>
    </lineage>
</organism>
<dbReference type="EMBL" id="PTRA01000009">
    <property type="protein sequence ID" value="PQA53462.1"/>
    <property type="molecule type" value="Genomic_DNA"/>
</dbReference>
<dbReference type="InterPro" id="IPR001466">
    <property type="entry name" value="Beta-lactam-related"/>
</dbReference>
<dbReference type="Gene3D" id="3.40.710.10">
    <property type="entry name" value="DD-peptidase/beta-lactamase superfamily"/>
    <property type="match status" value="1"/>
</dbReference>
<dbReference type="Proteomes" id="UP000239590">
    <property type="component" value="Unassembled WGS sequence"/>
</dbReference>
<gene>
    <name evidence="3" type="ORF">C5O19_24790</name>
</gene>
<dbReference type="OrthoDB" id="9793489at2"/>
<dbReference type="RefSeq" id="WP_104716060.1">
    <property type="nucleotide sequence ID" value="NZ_PTRA01000009.1"/>
</dbReference>
<keyword evidence="4" id="KW-1185">Reference proteome</keyword>
<accession>A0A2S7IF52</accession>
<protein>
    <submittedName>
        <fullName evidence="3">Serine hydrolase</fullName>
    </submittedName>
</protein>
<feature type="chain" id="PRO_5015766056" evidence="1">
    <location>
        <begin position="22"/>
        <end position="319"/>
    </location>
</feature>
<dbReference type="PANTHER" id="PTHR46825">
    <property type="entry name" value="D-ALANYL-D-ALANINE-CARBOXYPEPTIDASE/ENDOPEPTIDASE AMPH"/>
    <property type="match status" value="1"/>
</dbReference>
<dbReference type="InterPro" id="IPR050491">
    <property type="entry name" value="AmpC-like"/>
</dbReference>
<keyword evidence="1" id="KW-0732">Signal</keyword>
<evidence type="ECO:0000259" key="2">
    <source>
        <dbReference type="Pfam" id="PF00144"/>
    </source>
</evidence>
<dbReference type="SUPFAM" id="SSF56601">
    <property type="entry name" value="beta-lactamase/transpeptidase-like"/>
    <property type="match status" value="1"/>
</dbReference>
<feature type="signal peptide" evidence="1">
    <location>
        <begin position="1"/>
        <end position="21"/>
    </location>
</feature>
<reference evidence="4" key="1">
    <citation type="submission" date="2018-02" db="EMBL/GenBank/DDBJ databases">
        <title>Genome sequencing of Solimonas sp. HR-BB.</title>
        <authorList>
            <person name="Lee Y."/>
            <person name="Jeon C.O."/>
        </authorList>
    </citation>
    <scope>NUCLEOTIDE SEQUENCE [LARGE SCALE GENOMIC DNA]</scope>
    <source>
        <strain evidence="4">HR-U</strain>
    </source>
</reference>
<evidence type="ECO:0000313" key="3">
    <source>
        <dbReference type="EMBL" id="PQA53462.1"/>
    </source>
</evidence>
<name>A0A2S7IF52_9BACT</name>
<evidence type="ECO:0000256" key="1">
    <source>
        <dbReference type="SAM" id="SignalP"/>
    </source>
</evidence>